<sequence>MGRMHDAPLISPENKDSAADVVAKLPKVSLFEPINSTAATPEELTATIRERYEALAADGVVYAELHLDPAAIGLDAAAVVEAAVAARIPSLDSRLVLAGTAPEAAVPDDAPVVGYNLPQDEAGAAADFRAAYLPTQIHVGEDFAEVERAAQAGVNRLIHPVNMIDDFTANIEGIVPGKASGYIRDRHIPLVFTPLEEAEDLTDHPLPLLQQLGFTCTISSGETTLTKQFLALSETFGYGLEEFFDLTVKAVENSFADQELRQHLLETVILPAYEELSDPELAGPDTEESLADAAEETTD</sequence>
<dbReference type="Pfam" id="PF00962">
    <property type="entry name" value="A_deaminase"/>
    <property type="match status" value="1"/>
</dbReference>
<dbReference type="GO" id="GO:0019239">
    <property type="term" value="F:deaminase activity"/>
    <property type="evidence" value="ECO:0007669"/>
    <property type="project" value="InterPro"/>
</dbReference>
<organism evidence="3 4">
    <name type="scientific">Corynebacterium tuberculostearicum</name>
    <dbReference type="NCBI Taxonomy" id="38304"/>
    <lineage>
        <taxon>Bacteria</taxon>
        <taxon>Bacillati</taxon>
        <taxon>Actinomycetota</taxon>
        <taxon>Actinomycetes</taxon>
        <taxon>Mycobacteriales</taxon>
        <taxon>Corynebacteriaceae</taxon>
        <taxon>Corynebacterium</taxon>
    </lineage>
</organism>
<accession>A0A8I1L916</accession>
<reference evidence="3 4" key="1">
    <citation type="submission" date="2020-12" db="EMBL/GenBank/DDBJ databases">
        <title>Draft genome sequence of the commensal strain Corynebacterium tuberculostearicum MFP09/CIP 102622 isolated from human skin.</title>
        <authorList>
            <person name="Boukerb A.M."/>
            <person name="Janvier X."/>
            <person name="Feuilloley M.G.J."/>
            <person name="Groboillot A."/>
        </authorList>
    </citation>
    <scope>NUCLEOTIDE SEQUENCE [LARGE SCALE GENOMIC DNA]</scope>
    <source>
        <strain evidence="3 4">CIP 102622</strain>
    </source>
</reference>
<dbReference type="SUPFAM" id="SSF51556">
    <property type="entry name" value="Metallo-dependent hydrolases"/>
    <property type="match status" value="1"/>
</dbReference>
<dbReference type="Proteomes" id="UP000603369">
    <property type="component" value="Unassembled WGS sequence"/>
</dbReference>
<evidence type="ECO:0000259" key="2">
    <source>
        <dbReference type="Pfam" id="PF00962"/>
    </source>
</evidence>
<evidence type="ECO:0000313" key="3">
    <source>
        <dbReference type="EMBL" id="MBK3428168.1"/>
    </source>
</evidence>
<feature type="domain" description="Adenosine deaminase" evidence="2">
    <location>
        <begin position="129"/>
        <end position="269"/>
    </location>
</feature>
<feature type="compositionally biased region" description="Acidic residues" evidence="1">
    <location>
        <begin position="285"/>
        <end position="299"/>
    </location>
</feature>
<evidence type="ECO:0000313" key="4">
    <source>
        <dbReference type="Proteomes" id="UP000603369"/>
    </source>
</evidence>
<dbReference type="Gene3D" id="3.20.20.140">
    <property type="entry name" value="Metal-dependent hydrolases"/>
    <property type="match status" value="1"/>
</dbReference>
<gene>
    <name evidence="3" type="ORF">JDP02_06530</name>
</gene>
<evidence type="ECO:0000256" key="1">
    <source>
        <dbReference type="SAM" id="MobiDB-lite"/>
    </source>
</evidence>
<dbReference type="AlphaFoldDB" id="A0A8I1L916"/>
<name>A0A8I1L916_9CORY</name>
<comment type="caution">
    <text evidence="3">The sequence shown here is derived from an EMBL/GenBank/DDBJ whole genome shotgun (WGS) entry which is preliminary data.</text>
</comment>
<feature type="region of interest" description="Disordered" evidence="1">
    <location>
        <begin position="277"/>
        <end position="299"/>
    </location>
</feature>
<dbReference type="EMBL" id="JAEHFL010000008">
    <property type="protein sequence ID" value="MBK3428168.1"/>
    <property type="molecule type" value="Genomic_DNA"/>
</dbReference>
<proteinExistence type="predicted"/>
<dbReference type="InterPro" id="IPR032466">
    <property type="entry name" value="Metal_Hydrolase"/>
</dbReference>
<dbReference type="InterPro" id="IPR001365">
    <property type="entry name" value="A_deaminase_dom"/>
</dbReference>
<protein>
    <submittedName>
        <fullName evidence="3">Adenosine deaminase</fullName>
    </submittedName>
</protein>
<keyword evidence="4" id="KW-1185">Reference proteome</keyword>